<comment type="similarity">
    <text evidence="2">Belongs to the acyltransferase 3 family.</text>
</comment>
<feature type="transmembrane region" description="Helical" evidence="7">
    <location>
        <begin position="122"/>
        <end position="143"/>
    </location>
</feature>
<evidence type="ECO:0000259" key="8">
    <source>
        <dbReference type="Pfam" id="PF01757"/>
    </source>
</evidence>
<gene>
    <name evidence="9" type="ORF">J2S15_002526</name>
</gene>
<evidence type="ECO:0000256" key="5">
    <source>
        <dbReference type="ARBA" id="ARBA00022989"/>
    </source>
</evidence>
<evidence type="ECO:0000313" key="10">
    <source>
        <dbReference type="Proteomes" id="UP001230220"/>
    </source>
</evidence>
<organism evidence="9 10">
    <name type="scientific">Breznakia pachnodae</name>
    <dbReference type="NCBI Taxonomy" id="265178"/>
    <lineage>
        <taxon>Bacteria</taxon>
        <taxon>Bacillati</taxon>
        <taxon>Bacillota</taxon>
        <taxon>Erysipelotrichia</taxon>
        <taxon>Erysipelotrichales</taxon>
        <taxon>Erysipelotrichaceae</taxon>
        <taxon>Breznakia</taxon>
    </lineage>
</organism>
<dbReference type="PANTHER" id="PTHR40074:SF2">
    <property type="entry name" value="O-ACETYLTRANSFERASE WECH"/>
    <property type="match status" value="1"/>
</dbReference>
<evidence type="ECO:0000256" key="7">
    <source>
        <dbReference type="SAM" id="Phobius"/>
    </source>
</evidence>
<dbReference type="PANTHER" id="PTHR40074">
    <property type="entry name" value="O-ACETYLTRANSFERASE WECH"/>
    <property type="match status" value="1"/>
</dbReference>
<keyword evidence="3" id="KW-1003">Cell membrane</keyword>
<feature type="transmembrane region" description="Helical" evidence="7">
    <location>
        <begin position="302"/>
        <end position="322"/>
    </location>
</feature>
<dbReference type="GO" id="GO:0030378">
    <property type="term" value="F:serine racemase activity"/>
    <property type="evidence" value="ECO:0007669"/>
    <property type="project" value="UniProtKB-EC"/>
</dbReference>
<evidence type="ECO:0000256" key="4">
    <source>
        <dbReference type="ARBA" id="ARBA00022692"/>
    </source>
</evidence>
<proteinExistence type="inferred from homology"/>
<dbReference type="RefSeq" id="WP_307408801.1">
    <property type="nucleotide sequence ID" value="NZ_JAUSUR010000004.1"/>
</dbReference>
<feature type="transmembrane region" description="Helical" evidence="7">
    <location>
        <begin position="150"/>
        <end position="168"/>
    </location>
</feature>
<evidence type="ECO:0000256" key="1">
    <source>
        <dbReference type="ARBA" id="ARBA00004651"/>
    </source>
</evidence>
<keyword evidence="5 7" id="KW-1133">Transmembrane helix</keyword>
<dbReference type="Proteomes" id="UP001230220">
    <property type="component" value="Unassembled WGS sequence"/>
</dbReference>
<protein>
    <submittedName>
        <fullName evidence="9">Serine/alanine racemase</fullName>
        <ecNumber evidence="9">5.1.1.1</ecNumber>
        <ecNumber evidence="9">5.1.1.18</ecNumber>
    </submittedName>
</protein>
<evidence type="ECO:0000256" key="3">
    <source>
        <dbReference type="ARBA" id="ARBA00022475"/>
    </source>
</evidence>
<dbReference type="InterPro" id="IPR002656">
    <property type="entry name" value="Acyl_transf_3_dom"/>
</dbReference>
<feature type="transmembrane region" description="Helical" evidence="7">
    <location>
        <begin position="195"/>
        <end position="212"/>
    </location>
</feature>
<reference evidence="9 10" key="1">
    <citation type="submission" date="2023-07" db="EMBL/GenBank/DDBJ databases">
        <title>Genomic Encyclopedia of Type Strains, Phase IV (KMG-IV): sequencing the most valuable type-strain genomes for metagenomic binning, comparative biology and taxonomic classification.</title>
        <authorList>
            <person name="Goeker M."/>
        </authorList>
    </citation>
    <scope>NUCLEOTIDE SEQUENCE [LARGE SCALE GENOMIC DNA]</scope>
    <source>
        <strain evidence="9 10">DSM 16784</strain>
    </source>
</reference>
<dbReference type="Pfam" id="PF01757">
    <property type="entry name" value="Acyl_transf_3"/>
    <property type="match status" value="1"/>
</dbReference>
<feature type="transmembrane region" description="Helical" evidence="7">
    <location>
        <begin position="7"/>
        <end position="25"/>
    </location>
</feature>
<dbReference type="GO" id="GO:0008784">
    <property type="term" value="F:alanine racemase activity"/>
    <property type="evidence" value="ECO:0007669"/>
    <property type="project" value="UniProtKB-EC"/>
</dbReference>
<feature type="transmembrane region" description="Helical" evidence="7">
    <location>
        <begin position="37"/>
        <end position="59"/>
    </location>
</feature>
<feature type="transmembrane region" description="Helical" evidence="7">
    <location>
        <begin position="250"/>
        <end position="266"/>
    </location>
</feature>
<evidence type="ECO:0000256" key="6">
    <source>
        <dbReference type="ARBA" id="ARBA00023136"/>
    </source>
</evidence>
<feature type="domain" description="Acyltransferase 3" evidence="8">
    <location>
        <begin position="7"/>
        <end position="321"/>
    </location>
</feature>
<keyword evidence="6 7" id="KW-0472">Membrane</keyword>
<evidence type="ECO:0000256" key="2">
    <source>
        <dbReference type="ARBA" id="ARBA00007400"/>
    </source>
</evidence>
<comment type="caution">
    <text evidence="9">The sequence shown here is derived from an EMBL/GenBank/DDBJ whole genome shotgun (WGS) entry which is preliminary data.</text>
</comment>
<comment type="subcellular location">
    <subcellularLocation>
        <location evidence="1">Cell membrane</location>
        <topology evidence="1">Multi-pass membrane protein</topology>
    </subcellularLocation>
</comment>
<name>A0ABU0E4X7_9FIRM</name>
<feature type="transmembrane region" description="Helical" evidence="7">
    <location>
        <begin position="219"/>
        <end position="238"/>
    </location>
</feature>
<dbReference type="EMBL" id="JAUSUR010000004">
    <property type="protein sequence ID" value="MDQ0361776.1"/>
    <property type="molecule type" value="Genomic_DNA"/>
</dbReference>
<dbReference type="EC" id="5.1.1.18" evidence="9"/>
<keyword evidence="9" id="KW-0413">Isomerase</keyword>
<feature type="transmembrane region" description="Helical" evidence="7">
    <location>
        <begin position="80"/>
        <end position="102"/>
    </location>
</feature>
<keyword evidence="10" id="KW-1185">Reference proteome</keyword>
<evidence type="ECO:0000313" key="9">
    <source>
        <dbReference type="EMBL" id="MDQ0361776.1"/>
    </source>
</evidence>
<keyword evidence="4 7" id="KW-0812">Transmembrane</keyword>
<feature type="transmembrane region" description="Helical" evidence="7">
    <location>
        <begin position="278"/>
        <end position="296"/>
    </location>
</feature>
<accession>A0ABU0E4X7</accession>
<dbReference type="EC" id="5.1.1.1" evidence="9"/>
<sequence>MKKQYFAIDIAKYVSSLLVICIHTFPFQEIAPDLNLVIVQILARIAVPFYCCCSSYFLFKKIRSSDTKQEELGIMKRYSFRILKLYLIWTILYLPIIYINALNSDNLFNSVYFIKNLFLNGSVYHLWFLPALLMGTWIVYLIFKKVRMPVTMLITFLLYVIGMLSNMYSPVLEQVPFLHSINLVIIQIFDTTRNGIFFVSIYIVIGAILAYTPRFRTSFIRVGLVISSVLLCAEVYTLQYQHLLTDLSSMYLSLIPLTFFLFAFLLQTKSQLSDTRVLRSMSTLIYCGHVWIIAALTHVVQANLIVSMGTILLSTILSFLIVKGSYRVSILENLY</sequence>